<sequence>MSKKRGTWGTEMNYVREVIRLHYELKKNRNEIAQSLGISHATVSRILGLAGERGVALLALGDAELKALMYPNPAGPKPSTTKAPIDFAHVVSELGRKSMTRALLYQEYAKANEGSAVYSYSNFCAQLRQYQQSHKVTMLLSHPPGEVCYLDYAGMTIPIYDAITGVVLFCAQILVATLAYSGYTYAEAQRAQSEECFVNGIVRALGFFGGVVATLVPDNLKAGVISHTKRVIRLSRAIVELAGYYRLWVDPTRVRRPRDKAKVEERVRAVQNWVLAPLRNEHFTSLATLNEAIAKGIDELNDR</sequence>
<evidence type="ECO:0000313" key="3">
    <source>
        <dbReference type="Proteomes" id="UP001560267"/>
    </source>
</evidence>
<organism evidence="2 3">
    <name type="scientific">Ferrimicrobium acidiphilum</name>
    <dbReference type="NCBI Taxonomy" id="121039"/>
    <lineage>
        <taxon>Bacteria</taxon>
        <taxon>Bacillati</taxon>
        <taxon>Actinomycetota</taxon>
        <taxon>Acidimicrobiia</taxon>
        <taxon>Acidimicrobiales</taxon>
        <taxon>Acidimicrobiaceae</taxon>
        <taxon>Ferrimicrobium</taxon>
    </lineage>
</organism>
<dbReference type="NCBIfam" id="NF033546">
    <property type="entry name" value="transpos_IS21"/>
    <property type="match status" value="1"/>
</dbReference>
<evidence type="ECO:0000259" key="1">
    <source>
        <dbReference type="PROSITE" id="PS50994"/>
    </source>
</evidence>
<feature type="domain" description="Integrase catalytic" evidence="1">
    <location>
        <begin position="140"/>
        <end position="303"/>
    </location>
</feature>
<dbReference type="Proteomes" id="UP001560267">
    <property type="component" value="Unassembled WGS sequence"/>
</dbReference>
<proteinExistence type="predicted"/>
<dbReference type="Gene3D" id="1.10.10.60">
    <property type="entry name" value="Homeodomain-like"/>
    <property type="match status" value="1"/>
</dbReference>
<reference evidence="2 3" key="1">
    <citation type="submission" date="2024-07" db="EMBL/GenBank/DDBJ databases">
        <title>Draft Genome Sequence of Ferrimicrobium acidiphilum Strain YE2023, Isolated from a Pulp of Bioleach Reactor.</title>
        <authorList>
            <person name="Elkina Y.A."/>
            <person name="Bulaeva A.G."/>
            <person name="Beletsky A.V."/>
            <person name="Mardanov A.V."/>
        </authorList>
    </citation>
    <scope>NUCLEOTIDE SEQUENCE [LARGE SCALE GENOMIC DNA]</scope>
    <source>
        <strain evidence="2 3">YE2023</strain>
    </source>
</reference>
<keyword evidence="3" id="KW-1185">Reference proteome</keyword>
<comment type="caution">
    <text evidence="2">The sequence shown here is derived from an EMBL/GenBank/DDBJ whole genome shotgun (WGS) entry which is preliminary data.</text>
</comment>
<name>A0ABV3Y5G0_9ACTN</name>
<dbReference type="RefSeq" id="WP_369084947.1">
    <property type="nucleotide sequence ID" value="NZ_JBFSHR010000085.1"/>
</dbReference>
<feature type="non-terminal residue" evidence="2">
    <location>
        <position position="303"/>
    </location>
</feature>
<gene>
    <name evidence="2" type="primary">istA</name>
    <name evidence="2" type="ORF">AB6A68_13270</name>
</gene>
<protein>
    <submittedName>
        <fullName evidence="2">IS21 family transposase</fullName>
    </submittedName>
</protein>
<dbReference type="PANTHER" id="PTHR35004:SF8">
    <property type="entry name" value="TRANSPOSASE RV3428C-RELATED"/>
    <property type="match status" value="1"/>
</dbReference>
<evidence type="ECO:0000313" key="2">
    <source>
        <dbReference type="EMBL" id="MEX6430797.1"/>
    </source>
</evidence>
<dbReference type="InterPro" id="IPR001584">
    <property type="entry name" value="Integrase_cat-core"/>
</dbReference>
<accession>A0ABV3Y5G0</accession>
<dbReference type="EMBL" id="JBFSHR010000085">
    <property type="protein sequence ID" value="MEX6430797.1"/>
    <property type="molecule type" value="Genomic_DNA"/>
</dbReference>
<dbReference type="PANTHER" id="PTHR35004">
    <property type="entry name" value="TRANSPOSASE RV3428C-RELATED"/>
    <property type="match status" value="1"/>
</dbReference>
<dbReference type="PROSITE" id="PS50994">
    <property type="entry name" value="INTEGRASE"/>
    <property type="match status" value="1"/>
</dbReference>